<dbReference type="InParanoid" id="A0A804J8P2"/>
<keyword evidence="1" id="KW-0472">Membrane</keyword>
<keyword evidence="1" id="KW-0812">Transmembrane</keyword>
<keyword evidence="4" id="KW-1185">Reference proteome</keyword>
<accession>A0A804J8P2</accession>
<dbReference type="Proteomes" id="UP000012960">
    <property type="component" value="Unplaced"/>
</dbReference>
<name>A0A804J8P2_MUSAM</name>
<gene>
    <name evidence="2" type="ORF">GSMUA_277980.1</name>
</gene>
<evidence type="ECO:0000313" key="4">
    <source>
        <dbReference type="Proteomes" id="UP000012960"/>
    </source>
</evidence>
<organism evidence="3 4">
    <name type="scientific">Musa acuminata subsp. malaccensis</name>
    <name type="common">Wild banana</name>
    <name type="synonym">Musa malaccensis</name>
    <dbReference type="NCBI Taxonomy" id="214687"/>
    <lineage>
        <taxon>Eukaryota</taxon>
        <taxon>Viridiplantae</taxon>
        <taxon>Streptophyta</taxon>
        <taxon>Embryophyta</taxon>
        <taxon>Tracheophyta</taxon>
        <taxon>Spermatophyta</taxon>
        <taxon>Magnoliopsida</taxon>
        <taxon>Liliopsida</taxon>
        <taxon>Zingiberales</taxon>
        <taxon>Musaceae</taxon>
        <taxon>Musa</taxon>
    </lineage>
</organism>
<dbReference type="EnsemblPlants" id="Ma05_t26040.1">
    <property type="protein sequence ID" value="Ma05_p26040.1"/>
    <property type="gene ID" value="Ma05_g26040"/>
</dbReference>
<evidence type="ECO:0000256" key="1">
    <source>
        <dbReference type="SAM" id="Phobius"/>
    </source>
</evidence>
<reference evidence="3" key="2">
    <citation type="submission" date="2021-05" db="UniProtKB">
        <authorList>
            <consortium name="EnsemblPlants"/>
        </authorList>
    </citation>
    <scope>IDENTIFICATION</scope>
    <source>
        <strain evidence="3">subsp. malaccensis</strain>
    </source>
</reference>
<reference evidence="2" key="1">
    <citation type="submission" date="2021-03" db="EMBL/GenBank/DDBJ databases">
        <authorList>
            <consortium name="Genoscope - CEA"/>
            <person name="William W."/>
        </authorList>
    </citation>
    <scope>NUCLEOTIDE SEQUENCE</scope>
    <source>
        <strain evidence="2">Doubled-haploid Pahang</strain>
    </source>
</reference>
<dbReference type="AlphaFoldDB" id="A0A804J8P2"/>
<keyword evidence="1" id="KW-1133">Transmembrane helix</keyword>
<sequence>MYVHARLYSSQPHVLHYIYISVYIYVHHFILILFCFSCMHHHLVSGFSVFDCCSKNYVLNLMKMSVLIAVLKISLMIVYQTRLLSVRKLIFNIILKKINNSS</sequence>
<dbReference type="EMBL" id="HG996470">
    <property type="protein sequence ID" value="CAG1839700.1"/>
    <property type="molecule type" value="Genomic_DNA"/>
</dbReference>
<protein>
    <submittedName>
        <fullName evidence="2">(wild Malaysian banana) hypothetical protein</fullName>
    </submittedName>
</protein>
<feature type="transmembrane region" description="Helical" evidence="1">
    <location>
        <begin position="16"/>
        <end position="36"/>
    </location>
</feature>
<proteinExistence type="predicted"/>
<dbReference type="Gramene" id="Ma05_t26040.1">
    <property type="protein sequence ID" value="Ma05_p26040.1"/>
    <property type="gene ID" value="Ma05_g26040"/>
</dbReference>
<feature type="transmembrane region" description="Helical" evidence="1">
    <location>
        <begin position="57"/>
        <end position="79"/>
    </location>
</feature>
<evidence type="ECO:0000313" key="2">
    <source>
        <dbReference type="EMBL" id="CAG1839700.1"/>
    </source>
</evidence>
<evidence type="ECO:0000313" key="3">
    <source>
        <dbReference type="EnsemblPlants" id="Ma05_p26040.1"/>
    </source>
</evidence>